<organism evidence="9 10">
    <name type="scientific">Phytophthora fragariae</name>
    <dbReference type="NCBI Taxonomy" id="53985"/>
    <lineage>
        <taxon>Eukaryota</taxon>
        <taxon>Sar</taxon>
        <taxon>Stramenopiles</taxon>
        <taxon>Oomycota</taxon>
        <taxon>Peronosporomycetes</taxon>
        <taxon>Peronosporales</taxon>
        <taxon>Peronosporaceae</taxon>
        <taxon>Phytophthora</taxon>
    </lineage>
</organism>
<dbReference type="InterPro" id="IPR051370">
    <property type="entry name" value="PPIase_Pin1"/>
</dbReference>
<dbReference type="PANTHER" id="PTHR10657">
    <property type="entry name" value="PEPTIDYL-PROLYL CIS-TRANS ISOMERASE"/>
    <property type="match status" value="1"/>
</dbReference>
<dbReference type="EC" id="5.2.1.8" evidence="2"/>
<dbReference type="InterPro" id="IPR024445">
    <property type="entry name" value="Tnp_ISXO2-like"/>
</dbReference>
<evidence type="ECO:0000313" key="10">
    <source>
        <dbReference type="Proteomes" id="UP000429523"/>
    </source>
</evidence>
<comment type="caution">
    <text evidence="9">The sequence shown here is derived from an EMBL/GenBank/DDBJ whole genome shotgun (WGS) entry which is preliminary data.</text>
</comment>
<name>A0A6A3FXP5_9STRA</name>
<evidence type="ECO:0000259" key="8">
    <source>
        <dbReference type="PROSITE" id="PS50198"/>
    </source>
</evidence>
<dbReference type="InterPro" id="IPR046357">
    <property type="entry name" value="PPIase_dom_sf"/>
</dbReference>
<gene>
    <name evidence="9" type="ORF">PF009_g437</name>
</gene>
<dbReference type="FunFam" id="3.10.50.40:FF:000057">
    <property type="entry name" value="Peptidyl-prolyl cis-trans isomerase"/>
    <property type="match status" value="1"/>
</dbReference>
<keyword evidence="3 5" id="KW-0697">Rotamase</keyword>
<feature type="domain" description="WW" evidence="7">
    <location>
        <begin position="321"/>
        <end position="356"/>
    </location>
</feature>
<dbReference type="GO" id="GO:0005829">
    <property type="term" value="C:cytosol"/>
    <property type="evidence" value="ECO:0007669"/>
    <property type="project" value="TreeGrafter"/>
</dbReference>
<dbReference type="EMBL" id="QXGF01000008">
    <property type="protein sequence ID" value="KAE8950042.1"/>
    <property type="molecule type" value="Genomic_DNA"/>
</dbReference>
<dbReference type="InterPro" id="IPR000297">
    <property type="entry name" value="PPIase_PpiC"/>
</dbReference>
<sequence>MTRSRAARLCASRAPANAELNVMPLAPAEPSPYLYATSTPDTSAFTYDKIMAATIDERARWRCRRKGCRDYEVSVRAGSFFAKSKLPLTKCLRLLLFWCSYLPVGIAQQWLDISAVATIDWYNFCRNICYKEMLTCNMQIGGPGHIVEIDETSLKKKSKYGRGLQHPDNWLFGGIDRTTNLWFGILTGADRKKKTLSPILRKHVKVKTTIISDAFASYVSVNDNHTLENNRFLRGMDYTHRWANHEECFVDPVTGAHTNRIEGAWDKTWFFAGKVPVCTYMEGLVMAFRKHYQVVEATIFHEWRAAETKAQYANSMSTTAKELPRGWKEVQSKSRPGKVYFLHVKSGEKTWKLSHVHAKEREFRHRAVDKKKRRSADGSSGSESVQALHILVKHSGSRRPSSWRQETITRSKAVAEAKAGGIREKLLACVEANPDRSSEALRELFEEIAKEESDCSSAKRGGDLGPFTRGKMTPSFEKAAFALKVGEMSELVESDSGVHVILRIV</sequence>
<dbReference type="SUPFAM" id="SSF54534">
    <property type="entry name" value="FKBP-like"/>
    <property type="match status" value="1"/>
</dbReference>
<dbReference type="InterPro" id="IPR001202">
    <property type="entry name" value="WW_dom"/>
</dbReference>
<dbReference type="PROSITE" id="PS50020">
    <property type="entry name" value="WW_DOMAIN_2"/>
    <property type="match status" value="1"/>
</dbReference>
<evidence type="ECO:0000256" key="3">
    <source>
        <dbReference type="ARBA" id="ARBA00023110"/>
    </source>
</evidence>
<evidence type="ECO:0000256" key="4">
    <source>
        <dbReference type="ARBA" id="ARBA00023235"/>
    </source>
</evidence>
<reference evidence="9 10" key="1">
    <citation type="submission" date="2018-08" db="EMBL/GenBank/DDBJ databases">
        <title>Genomic investigation of the strawberry pathogen Phytophthora fragariae indicates pathogenicity is determined by transcriptional variation in three key races.</title>
        <authorList>
            <person name="Adams T.M."/>
            <person name="Armitage A.D."/>
            <person name="Sobczyk M.K."/>
            <person name="Bates H.J."/>
            <person name="Dunwell J.M."/>
            <person name="Nellist C.F."/>
            <person name="Harrison R.J."/>
        </authorList>
    </citation>
    <scope>NUCLEOTIDE SEQUENCE [LARGE SCALE GENOMIC DNA]</scope>
    <source>
        <strain evidence="9 10">NOV-9</strain>
    </source>
</reference>
<protein>
    <recommendedName>
        <fullName evidence="2">peptidylprolyl isomerase</fullName>
        <ecNumber evidence="2">5.2.1.8</ecNumber>
    </recommendedName>
</protein>
<evidence type="ECO:0000256" key="6">
    <source>
        <dbReference type="SAM" id="MobiDB-lite"/>
    </source>
</evidence>
<dbReference type="AlphaFoldDB" id="A0A6A3FXP5"/>
<dbReference type="PANTHER" id="PTHR10657:SF4">
    <property type="entry name" value="PEPTIDYL-PROLYL CIS-TRANS ISOMERASE-RELATED"/>
    <property type="match status" value="1"/>
</dbReference>
<dbReference type="Proteomes" id="UP000429523">
    <property type="component" value="Unassembled WGS sequence"/>
</dbReference>
<feature type="domain" description="PpiC" evidence="8">
    <location>
        <begin position="382"/>
        <end position="505"/>
    </location>
</feature>
<keyword evidence="4 5" id="KW-0413">Isomerase</keyword>
<evidence type="ECO:0000256" key="1">
    <source>
        <dbReference type="ARBA" id="ARBA00000971"/>
    </source>
</evidence>
<evidence type="ECO:0000256" key="5">
    <source>
        <dbReference type="PROSITE-ProRule" id="PRU00278"/>
    </source>
</evidence>
<evidence type="ECO:0000259" key="7">
    <source>
        <dbReference type="PROSITE" id="PS50020"/>
    </source>
</evidence>
<proteinExistence type="predicted"/>
<dbReference type="Gene3D" id="3.10.50.40">
    <property type="match status" value="1"/>
</dbReference>
<dbReference type="PROSITE" id="PS50198">
    <property type="entry name" value="PPIC_PPIASE_2"/>
    <property type="match status" value="1"/>
</dbReference>
<dbReference type="SMART" id="SM01126">
    <property type="entry name" value="DDE_Tnp_IS1595"/>
    <property type="match status" value="1"/>
</dbReference>
<dbReference type="GO" id="GO:0005634">
    <property type="term" value="C:nucleus"/>
    <property type="evidence" value="ECO:0007669"/>
    <property type="project" value="TreeGrafter"/>
</dbReference>
<evidence type="ECO:0000313" key="9">
    <source>
        <dbReference type="EMBL" id="KAE8950042.1"/>
    </source>
</evidence>
<dbReference type="Pfam" id="PF00639">
    <property type="entry name" value="Rotamase"/>
    <property type="match status" value="1"/>
</dbReference>
<accession>A0A6A3FXP5</accession>
<dbReference type="GO" id="GO:0003755">
    <property type="term" value="F:peptidyl-prolyl cis-trans isomerase activity"/>
    <property type="evidence" value="ECO:0007669"/>
    <property type="project" value="UniProtKB-KW"/>
</dbReference>
<comment type="catalytic activity">
    <reaction evidence="1">
        <text>[protein]-peptidylproline (omega=180) = [protein]-peptidylproline (omega=0)</text>
        <dbReference type="Rhea" id="RHEA:16237"/>
        <dbReference type="Rhea" id="RHEA-COMP:10747"/>
        <dbReference type="Rhea" id="RHEA-COMP:10748"/>
        <dbReference type="ChEBI" id="CHEBI:83833"/>
        <dbReference type="ChEBI" id="CHEBI:83834"/>
        <dbReference type="EC" id="5.2.1.8"/>
    </reaction>
</comment>
<evidence type="ECO:0000256" key="2">
    <source>
        <dbReference type="ARBA" id="ARBA00013194"/>
    </source>
</evidence>
<feature type="region of interest" description="Disordered" evidence="6">
    <location>
        <begin position="362"/>
        <end position="385"/>
    </location>
</feature>